<evidence type="ECO:0000313" key="2">
    <source>
        <dbReference type="EMBL" id="PSJ36708.1"/>
    </source>
</evidence>
<feature type="domain" description="Beta-lactamase hydrolase-like protein phosphatase-like" evidence="1">
    <location>
        <begin position="11"/>
        <end position="104"/>
    </location>
</feature>
<keyword evidence="3" id="KW-1185">Reference proteome</keyword>
<accession>A0A2P7QFE7</accession>
<dbReference type="AlphaFoldDB" id="A0A2P7QFE7"/>
<organism evidence="2 3">
    <name type="scientific">Allosphingosinicella deserti</name>
    <dbReference type="NCBI Taxonomy" id="2116704"/>
    <lineage>
        <taxon>Bacteria</taxon>
        <taxon>Pseudomonadati</taxon>
        <taxon>Pseudomonadota</taxon>
        <taxon>Alphaproteobacteria</taxon>
        <taxon>Sphingomonadales</taxon>
        <taxon>Sphingomonadaceae</taxon>
        <taxon>Allosphingosinicella</taxon>
    </lineage>
</organism>
<evidence type="ECO:0000313" key="3">
    <source>
        <dbReference type="Proteomes" id="UP000241167"/>
    </source>
</evidence>
<dbReference type="SUPFAM" id="SSF52799">
    <property type="entry name" value="(Phosphotyrosine protein) phosphatases II"/>
    <property type="match status" value="1"/>
</dbReference>
<evidence type="ECO:0000259" key="1">
    <source>
        <dbReference type="Pfam" id="PF04273"/>
    </source>
</evidence>
<sequence length="132" mass="13807">MIRPVDDETMVGGQLYPERIADLGVKMIVNNRPDQEEPGQPTSAEIEAAAAAAGIGYRHIPVAGGFSDAQVQAMIEALSAADGPVLAFCKSGMRSIYLWALARARMGDGADALLEKGAAAGYDLSPIRGYLG</sequence>
<dbReference type="GO" id="GO:0016787">
    <property type="term" value="F:hydrolase activity"/>
    <property type="evidence" value="ECO:0007669"/>
    <property type="project" value="InterPro"/>
</dbReference>
<dbReference type="Proteomes" id="UP000241167">
    <property type="component" value="Unassembled WGS sequence"/>
</dbReference>
<proteinExistence type="predicted"/>
<dbReference type="EMBL" id="PXYI01000012">
    <property type="protein sequence ID" value="PSJ36708.1"/>
    <property type="molecule type" value="Genomic_DNA"/>
</dbReference>
<dbReference type="OrthoDB" id="9805710at2"/>
<dbReference type="InterPro" id="IPR029021">
    <property type="entry name" value="Prot-tyrosine_phosphatase-like"/>
</dbReference>
<dbReference type="InterPro" id="IPR005939">
    <property type="entry name" value="BLH_phosphatase-like"/>
</dbReference>
<protein>
    <submittedName>
        <fullName evidence="2">TIGR01244 family phosphatase</fullName>
    </submittedName>
</protein>
<name>A0A2P7QFE7_9SPHN</name>
<comment type="caution">
    <text evidence="2">The sequence shown here is derived from an EMBL/GenBank/DDBJ whole genome shotgun (WGS) entry which is preliminary data.</text>
</comment>
<dbReference type="Pfam" id="PF04273">
    <property type="entry name" value="BLH_phosphatase"/>
    <property type="match status" value="1"/>
</dbReference>
<dbReference type="RefSeq" id="WP_106515843.1">
    <property type="nucleotide sequence ID" value="NZ_PXYI01000012.1"/>
</dbReference>
<dbReference type="NCBIfam" id="TIGR01244">
    <property type="entry name" value="TIGR01244 family sulfur transferase"/>
    <property type="match status" value="1"/>
</dbReference>
<reference evidence="2 3" key="1">
    <citation type="submission" date="2018-03" db="EMBL/GenBank/DDBJ databases">
        <title>The draft genome of Sphingosinicella sp. GL-C-18.</title>
        <authorList>
            <person name="Liu L."/>
            <person name="Li L."/>
            <person name="Liang L."/>
            <person name="Zhang X."/>
            <person name="Wang T."/>
        </authorList>
    </citation>
    <scope>NUCLEOTIDE SEQUENCE [LARGE SCALE GENOMIC DNA]</scope>
    <source>
        <strain evidence="2 3">GL-C-18</strain>
    </source>
</reference>
<dbReference type="Gene3D" id="3.90.190.10">
    <property type="entry name" value="Protein tyrosine phosphatase superfamily"/>
    <property type="match status" value="1"/>
</dbReference>
<gene>
    <name evidence="2" type="ORF">C7I55_25325</name>
</gene>